<keyword evidence="2" id="KW-1185">Reference proteome</keyword>
<sequence length="197" mass="22382">MTTFFCMRHGLTDWNNEHRIQGCTDTSLNEEGREQARKWAGSLADNGLELIVTSGLARSRETAAIINETLNLDVVEDERLNEMDWGEWTGLDRGQIREMYKLVGQQERKGFEFRAKGGESRNELLMRACDALMDLTEKYPGKSVLVVTHNGILKCLAYTLSGLDYLPGDPNPIEPYRLHRFECSDLELAIGELNIEI</sequence>
<gene>
    <name evidence="1" type="ORF">JCM14722_18240</name>
</gene>
<dbReference type="EMBL" id="AP026708">
    <property type="protein sequence ID" value="BDQ34282.1"/>
    <property type="molecule type" value="Genomic_DNA"/>
</dbReference>
<dbReference type="InterPro" id="IPR050275">
    <property type="entry name" value="PGM_Phosphatase"/>
</dbReference>
<dbReference type="PANTHER" id="PTHR48100:SF1">
    <property type="entry name" value="HISTIDINE PHOSPHATASE FAMILY PROTEIN-RELATED"/>
    <property type="match status" value="1"/>
</dbReference>
<dbReference type="CDD" id="cd07067">
    <property type="entry name" value="HP_PGM_like"/>
    <property type="match status" value="1"/>
</dbReference>
<dbReference type="SMART" id="SM00855">
    <property type="entry name" value="PGAM"/>
    <property type="match status" value="1"/>
</dbReference>
<name>A0ABN6RXH7_9BACT</name>
<dbReference type="InterPro" id="IPR013078">
    <property type="entry name" value="His_Pase_superF_clade-1"/>
</dbReference>
<dbReference type="Pfam" id="PF00300">
    <property type="entry name" value="His_Phos_1"/>
    <property type="match status" value="1"/>
</dbReference>
<dbReference type="InterPro" id="IPR029033">
    <property type="entry name" value="His_PPase_superfam"/>
</dbReference>
<organism evidence="1 2">
    <name type="scientific">Pseudodesulfovibrio portus</name>
    <dbReference type="NCBI Taxonomy" id="231439"/>
    <lineage>
        <taxon>Bacteria</taxon>
        <taxon>Pseudomonadati</taxon>
        <taxon>Thermodesulfobacteriota</taxon>
        <taxon>Desulfovibrionia</taxon>
        <taxon>Desulfovibrionales</taxon>
        <taxon>Desulfovibrionaceae</taxon>
    </lineage>
</organism>
<dbReference type="Proteomes" id="UP001061361">
    <property type="component" value="Chromosome"/>
</dbReference>
<dbReference type="RefSeq" id="WP_264981184.1">
    <property type="nucleotide sequence ID" value="NZ_AP026708.1"/>
</dbReference>
<dbReference type="PANTHER" id="PTHR48100">
    <property type="entry name" value="BROAD-SPECIFICITY PHOSPHATASE YOR283W-RELATED"/>
    <property type="match status" value="1"/>
</dbReference>
<proteinExistence type="predicted"/>
<dbReference type="SUPFAM" id="SSF53254">
    <property type="entry name" value="Phosphoglycerate mutase-like"/>
    <property type="match status" value="1"/>
</dbReference>
<reference evidence="1" key="1">
    <citation type="submission" date="2022-08" db="EMBL/GenBank/DDBJ databases">
        <title>Genome Sequence of the sulphate-reducing bacterium, Pseudodesulfovibrio portus JCM14722.</title>
        <authorList>
            <person name="Kondo R."/>
            <person name="Kataoka T."/>
        </authorList>
    </citation>
    <scope>NUCLEOTIDE SEQUENCE</scope>
    <source>
        <strain evidence="1">JCM 14722</strain>
    </source>
</reference>
<dbReference type="Gene3D" id="3.40.50.1240">
    <property type="entry name" value="Phosphoglycerate mutase-like"/>
    <property type="match status" value="1"/>
</dbReference>
<accession>A0ABN6RXH7</accession>
<evidence type="ECO:0000313" key="1">
    <source>
        <dbReference type="EMBL" id="BDQ34282.1"/>
    </source>
</evidence>
<evidence type="ECO:0000313" key="2">
    <source>
        <dbReference type="Proteomes" id="UP001061361"/>
    </source>
</evidence>
<protein>
    <submittedName>
        <fullName evidence="1">Alpha-ribazole phosphatase</fullName>
    </submittedName>
</protein>